<dbReference type="PROSITE" id="PS00217">
    <property type="entry name" value="SUGAR_TRANSPORT_2"/>
    <property type="match status" value="1"/>
</dbReference>
<reference evidence="7 8" key="1">
    <citation type="submission" date="2020-03" db="EMBL/GenBank/DDBJ databases">
        <title>Genome sequence of strain Massilia sp. TW-1.</title>
        <authorList>
            <person name="Chaudhary D.K."/>
        </authorList>
    </citation>
    <scope>NUCLEOTIDE SEQUENCE [LARGE SCALE GENOMIC DNA]</scope>
    <source>
        <strain evidence="7 8">TW-1</strain>
    </source>
</reference>
<feature type="transmembrane region" description="Helical" evidence="5">
    <location>
        <begin position="251"/>
        <end position="277"/>
    </location>
</feature>
<feature type="transmembrane region" description="Helical" evidence="5">
    <location>
        <begin position="289"/>
        <end position="313"/>
    </location>
</feature>
<keyword evidence="3 5" id="KW-1133">Transmembrane helix</keyword>
<evidence type="ECO:0000259" key="6">
    <source>
        <dbReference type="PROSITE" id="PS50850"/>
    </source>
</evidence>
<evidence type="ECO:0000256" key="3">
    <source>
        <dbReference type="ARBA" id="ARBA00022989"/>
    </source>
</evidence>
<keyword evidence="4 5" id="KW-0472">Membrane</keyword>
<evidence type="ECO:0000256" key="2">
    <source>
        <dbReference type="ARBA" id="ARBA00022692"/>
    </source>
</evidence>
<dbReference type="PANTHER" id="PTHR23508:SF10">
    <property type="entry name" value="CARBOXYLIC ACID TRANSPORTER PROTEIN HOMOLOG"/>
    <property type="match status" value="1"/>
</dbReference>
<evidence type="ECO:0000256" key="5">
    <source>
        <dbReference type="SAM" id="Phobius"/>
    </source>
</evidence>
<feature type="transmembrane region" description="Helical" evidence="5">
    <location>
        <begin position="387"/>
        <end position="407"/>
    </location>
</feature>
<dbReference type="InterPro" id="IPR011701">
    <property type="entry name" value="MFS"/>
</dbReference>
<dbReference type="Pfam" id="PF07690">
    <property type="entry name" value="MFS_1"/>
    <property type="match status" value="1"/>
</dbReference>
<dbReference type="EMBL" id="JAAQOM010000018">
    <property type="protein sequence ID" value="NIA56901.1"/>
    <property type="molecule type" value="Genomic_DNA"/>
</dbReference>
<gene>
    <name evidence="7" type="ORF">HAV22_25080</name>
</gene>
<name>A0ABX0PHH3_9BURK</name>
<organism evidence="7 8">
    <name type="scientific">Telluria antibiotica</name>
    <dbReference type="NCBI Taxonomy" id="2717319"/>
    <lineage>
        <taxon>Bacteria</taxon>
        <taxon>Pseudomonadati</taxon>
        <taxon>Pseudomonadota</taxon>
        <taxon>Betaproteobacteria</taxon>
        <taxon>Burkholderiales</taxon>
        <taxon>Oxalobacteraceae</taxon>
        <taxon>Telluria group</taxon>
        <taxon>Telluria</taxon>
    </lineage>
</organism>
<comment type="caution">
    <text evidence="7">The sequence shown here is derived from an EMBL/GenBank/DDBJ whole genome shotgun (WGS) entry which is preliminary data.</text>
</comment>
<keyword evidence="2 5" id="KW-0812">Transmembrane</keyword>
<evidence type="ECO:0000256" key="1">
    <source>
        <dbReference type="ARBA" id="ARBA00004141"/>
    </source>
</evidence>
<evidence type="ECO:0000256" key="4">
    <source>
        <dbReference type="ARBA" id="ARBA00023136"/>
    </source>
</evidence>
<feature type="transmembrane region" description="Helical" evidence="5">
    <location>
        <begin position="115"/>
        <end position="136"/>
    </location>
</feature>
<feature type="transmembrane region" description="Helical" evidence="5">
    <location>
        <begin position="348"/>
        <end position="375"/>
    </location>
</feature>
<feature type="transmembrane region" description="Helical" evidence="5">
    <location>
        <begin position="325"/>
        <end position="342"/>
    </location>
</feature>
<feature type="transmembrane region" description="Helical" evidence="5">
    <location>
        <begin position="60"/>
        <end position="79"/>
    </location>
</feature>
<dbReference type="Gene3D" id="1.20.1250.20">
    <property type="entry name" value="MFS general substrate transporter like domains"/>
    <property type="match status" value="2"/>
</dbReference>
<evidence type="ECO:0000313" key="8">
    <source>
        <dbReference type="Proteomes" id="UP000716322"/>
    </source>
</evidence>
<keyword evidence="8" id="KW-1185">Reference proteome</keyword>
<dbReference type="RefSeq" id="WP_166862977.1">
    <property type="nucleotide sequence ID" value="NZ_JAAQOM010000018.1"/>
</dbReference>
<sequence length="460" mass="48571">MSVTHQVDVQQLIDSGRFSRYQFLIAFLCFVIIAIDGFDTAIIGFIAPSLRTEWHLLPQQLAPLLSAGLVGLAFGSFLAGPLGDRIGRKTILVLSVLFFGIWSLASAYTDSLFTLTLFRFLTGLGLGGAMPNAITLTSEYSPQRSKSTVVTIMFCGFTLGSGLGGALAAHMIPAYGWRSMLLLGGYVPVACAVLFYFLLPESVRFLVLRRPGSRQIEATLRHIAPQAKLAGAGFFIPEPPAAVRRSPVAQLFATPLAFGTLALWAAFFMSLLIVYLLTNWLPTLFKEAGFPIAKAALVSAMYQVGGTVGAIVLGRLMDRFNPYRVLAVAYLSAIAFIAIISFNYTDLVILNLAVAGVGFCVSGSQIGANALAAAFYPTSNRVTGVSWALGVGRCGAILGSMMGGALLGAGLGFSTIILLLAIPALLASIAIFAMFKRYPRPATDAASATGGGAASMPVSH</sequence>
<feature type="transmembrane region" description="Helical" evidence="5">
    <location>
        <begin position="91"/>
        <end position="109"/>
    </location>
</feature>
<dbReference type="PROSITE" id="PS50850">
    <property type="entry name" value="MFS"/>
    <property type="match status" value="1"/>
</dbReference>
<evidence type="ECO:0000313" key="7">
    <source>
        <dbReference type="EMBL" id="NIA56901.1"/>
    </source>
</evidence>
<dbReference type="InterPro" id="IPR036259">
    <property type="entry name" value="MFS_trans_sf"/>
</dbReference>
<feature type="domain" description="Major facilitator superfamily (MFS) profile" evidence="6">
    <location>
        <begin position="25"/>
        <end position="439"/>
    </location>
</feature>
<dbReference type="Proteomes" id="UP000716322">
    <property type="component" value="Unassembled WGS sequence"/>
</dbReference>
<dbReference type="InterPro" id="IPR020846">
    <property type="entry name" value="MFS_dom"/>
</dbReference>
<protein>
    <submittedName>
        <fullName evidence="7">MFS transporter</fullName>
    </submittedName>
</protein>
<dbReference type="SUPFAM" id="SSF103473">
    <property type="entry name" value="MFS general substrate transporter"/>
    <property type="match status" value="1"/>
</dbReference>
<proteinExistence type="predicted"/>
<comment type="subcellular location">
    <subcellularLocation>
        <location evidence="1">Membrane</location>
        <topology evidence="1">Multi-pass membrane protein</topology>
    </subcellularLocation>
</comment>
<feature type="transmembrane region" description="Helical" evidence="5">
    <location>
        <begin position="21"/>
        <end position="48"/>
    </location>
</feature>
<accession>A0ABX0PHH3</accession>
<dbReference type="CDD" id="cd17365">
    <property type="entry name" value="MFS_PcaK_like"/>
    <property type="match status" value="1"/>
</dbReference>
<dbReference type="PANTHER" id="PTHR23508">
    <property type="entry name" value="CARBOXYLIC ACID TRANSPORTER PROTEIN HOMOLOG"/>
    <property type="match status" value="1"/>
</dbReference>
<dbReference type="InterPro" id="IPR005829">
    <property type="entry name" value="Sugar_transporter_CS"/>
</dbReference>
<feature type="transmembrane region" description="Helical" evidence="5">
    <location>
        <begin position="413"/>
        <end position="435"/>
    </location>
</feature>
<feature type="transmembrane region" description="Helical" evidence="5">
    <location>
        <begin position="175"/>
        <end position="199"/>
    </location>
</feature>
<feature type="transmembrane region" description="Helical" evidence="5">
    <location>
        <begin position="148"/>
        <end position="169"/>
    </location>
</feature>